<dbReference type="PROSITE" id="PS50075">
    <property type="entry name" value="CARRIER"/>
    <property type="match status" value="1"/>
</dbReference>
<evidence type="ECO:0000313" key="2">
    <source>
        <dbReference type="EMBL" id="WXA98953.1"/>
    </source>
</evidence>
<dbReference type="Pfam" id="PF00550">
    <property type="entry name" value="PP-binding"/>
    <property type="match status" value="1"/>
</dbReference>
<dbReference type="InterPro" id="IPR009081">
    <property type="entry name" value="PP-bd_ACP"/>
</dbReference>
<dbReference type="Proteomes" id="UP001379533">
    <property type="component" value="Chromosome"/>
</dbReference>
<dbReference type="InterPro" id="IPR036736">
    <property type="entry name" value="ACP-like_sf"/>
</dbReference>
<dbReference type="SUPFAM" id="SSF47336">
    <property type="entry name" value="ACP-like"/>
    <property type="match status" value="1"/>
</dbReference>
<proteinExistence type="predicted"/>
<name>A0ABZ2KJV6_9BACT</name>
<evidence type="ECO:0000259" key="1">
    <source>
        <dbReference type="PROSITE" id="PS50075"/>
    </source>
</evidence>
<feature type="domain" description="Carrier" evidence="1">
    <location>
        <begin position="1"/>
        <end position="76"/>
    </location>
</feature>
<sequence>MITRDNIVELFGAAEIHVSMADLKDGEPLAMQGLDSLDMANLLFQIEQKFGLTISPNDASRLRTVQDMVDYVGSKRH</sequence>
<keyword evidence="3" id="KW-1185">Reference proteome</keyword>
<protein>
    <submittedName>
        <fullName evidence="2">Phosphopantetheine-binding protein</fullName>
    </submittedName>
</protein>
<accession>A0ABZ2KJV6</accession>
<dbReference type="EMBL" id="CP089982">
    <property type="protein sequence ID" value="WXA98953.1"/>
    <property type="molecule type" value="Genomic_DNA"/>
</dbReference>
<evidence type="ECO:0000313" key="3">
    <source>
        <dbReference type="Proteomes" id="UP001379533"/>
    </source>
</evidence>
<organism evidence="2 3">
    <name type="scientific">Pendulispora brunnea</name>
    <dbReference type="NCBI Taxonomy" id="2905690"/>
    <lineage>
        <taxon>Bacteria</taxon>
        <taxon>Pseudomonadati</taxon>
        <taxon>Myxococcota</taxon>
        <taxon>Myxococcia</taxon>
        <taxon>Myxococcales</taxon>
        <taxon>Sorangiineae</taxon>
        <taxon>Pendulisporaceae</taxon>
        <taxon>Pendulispora</taxon>
    </lineage>
</organism>
<dbReference type="Gene3D" id="1.10.1200.10">
    <property type="entry name" value="ACP-like"/>
    <property type="match status" value="1"/>
</dbReference>
<reference evidence="2 3" key="1">
    <citation type="submission" date="2021-12" db="EMBL/GenBank/DDBJ databases">
        <title>Discovery of the Pendulisporaceae a myxobacterial family with distinct sporulation behavior and unique specialized metabolism.</title>
        <authorList>
            <person name="Garcia R."/>
            <person name="Popoff A."/>
            <person name="Bader C.D."/>
            <person name="Loehr J."/>
            <person name="Walesch S."/>
            <person name="Walt C."/>
            <person name="Boldt J."/>
            <person name="Bunk B."/>
            <person name="Haeckl F.J.F.P.J."/>
            <person name="Gunesch A.P."/>
            <person name="Birkelbach J."/>
            <person name="Nuebel U."/>
            <person name="Pietschmann T."/>
            <person name="Bach T."/>
            <person name="Mueller R."/>
        </authorList>
    </citation>
    <scope>NUCLEOTIDE SEQUENCE [LARGE SCALE GENOMIC DNA]</scope>
    <source>
        <strain evidence="2 3">MSr12523</strain>
    </source>
</reference>
<dbReference type="RefSeq" id="WP_394849581.1">
    <property type="nucleotide sequence ID" value="NZ_CP089982.1"/>
</dbReference>
<gene>
    <name evidence="2" type="ORF">LZC95_19290</name>
</gene>